<dbReference type="Pfam" id="PF02798">
    <property type="entry name" value="GST_N"/>
    <property type="match status" value="1"/>
</dbReference>
<sequence>MGKVKVFGAWVSPFSMRVKVALQMKGVEYDYVEEDLLNKSEDLLNYNPIHNKVPVMLIDGKPIAESLVIMDYIDEAWTHNPILPSDPYERARARFWAKFIDDTLFPQLIVVFMSHGEESEKATKEVDELLTIFEKELNGKKFFGGDNIGFLDIVASILAIWIPCSQVVIGKELIARAKHPWVYTWADHLLQCTVIKQNMPDQHKLEAYYQARFASMNIKVDQSE</sequence>
<dbReference type="SUPFAM" id="SSF52833">
    <property type="entry name" value="Thioredoxin-like"/>
    <property type="match status" value="1"/>
</dbReference>
<keyword evidence="2" id="KW-0808">Transferase</keyword>
<dbReference type="OMA" id="WEGMEID"/>
<dbReference type="InterPro" id="IPR004046">
    <property type="entry name" value="GST_C"/>
</dbReference>
<dbReference type="SFLD" id="SFLDS00019">
    <property type="entry name" value="Glutathione_Transferase_(cytos"/>
    <property type="match status" value="1"/>
</dbReference>
<feature type="domain" description="GST C-terminal" evidence="6">
    <location>
        <begin position="86"/>
        <end position="213"/>
    </location>
</feature>
<accession>A0A803LUM6</accession>
<dbReference type="GO" id="GO:0004364">
    <property type="term" value="F:glutathione transferase activity"/>
    <property type="evidence" value="ECO:0007669"/>
    <property type="project" value="UniProtKB-EC"/>
</dbReference>
<dbReference type="EC" id="2.5.1.18" evidence="1"/>
<reference evidence="7" key="2">
    <citation type="submission" date="2021-03" db="UniProtKB">
        <authorList>
            <consortium name="EnsemblPlants"/>
        </authorList>
    </citation>
    <scope>IDENTIFICATION</scope>
</reference>
<dbReference type="FunFam" id="1.20.1050.10:FF:000012">
    <property type="entry name" value="Tau class glutathione S-transferase"/>
    <property type="match status" value="1"/>
</dbReference>
<dbReference type="SFLD" id="SFLDG01152">
    <property type="entry name" value="Main.3:_Omega-_and_Tau-like"/>
    <property type="match status" value="1"/>
</dbReference>
<dbReference type="PROSITE" id="PS51354">
    <property type="entry name" value="GLUTAREDOXIN_2"/>
    <property type="match status" value="1"/>
</dbReference>
<dbReference type="GeneID" id="110709637"/>
<dbReference type="PROSITE" id="PS50404">
    <property type="entry name" value="GST_NTER"/>
    <property type="match status" value="1"/>
</dbReference>
<gene>
    <name evidence="7" type="primary">LOC110709637</name>
</gene>
<evidence type="ECO:0000256" key="4">
    <source>
        <dbReference type="RuleBase" id="RU003494"/>
    </source>
</evidence>
<name>A0A803LUM6_CHEQI</name>
<dbReference type="Pfam" id="PF00043">
    <property type="entry name" value="GST_C"/>
    <property type="match status" value="1"/>
</dbReference>
<dbReference type="PANTHER" id="PTHR11260">
    <property type="entry name" value="GLUTATHIONE S-TRANSFERASE, GST, SUPERFAMILY, GST DOMAIN CONTAINING"/>
    <property type="match status" value="1"/>
</dbReference>
<reference evidence="7" key="1">
    <citation type="journal article" date="2017" name="Nature">
        <title>The genome of Chenopodium quinoa.</title>
        <authorList>
            <person name="Jarvis D.E."/>
            <person name="Ho Y.S."/>
            <person name="Lightfoot D.J."/>
            <person name="Schmoeckel S.M."/>
            <person name="Li B."/>
            <person name="Borm T.J.A."/>
            <person name="Ohyanagi H."/>
            <person name="Mineta K."/>
            <person name="Michell C.T."/>
            <person name="Saber N."/>
            <person name="Kharbatia N.M."/>
            <person name="Rupper R.R."/>
            <person name="Sharp A.R."/>
            <person name="Dally N."/>
            <person name="Boughton B.A."/>
            <person name="Woo Y.H."/>
            <person name="Gao G."/>
            <person name="Schijlen E.G.W.M."/>
            <person name="Guo X."/>
            <person name="Momin A.A."/>
            <person name="Negrao S."/>
            <person name="Al-Babili S."/>
            <person name="Gehring C."/>
            <person name="Roessner U."/>
            <person name="Jung C."/>
            <person name="Murphy K."/>
            <person name="Arold S.T."/>
            <person name="Gojobori T."/>
            <person name="van der Linden C.G."/>
            <person name="van Loo E.N."/>
            <person name="Jellen E.N."/>
            <person name="Maughan P.J."/>
            <person name="Tester M."/>
        </authorList>
    </citation>
    <scope>NUCLEOTIDE SEQUENCE [LARGE SCALE GENOMIC DNA]</scope>
    <source>
        <strain evidence="7">cv. PI 614886</strain>
    </source>
</reference>
<dbReference type="GO" id="GO:0006749">
    <property type="term" value="P:glutathione metabolic process"/>
    <property type="evidence" value="ECO:0007669"/>
    <property type="project" value="InterPro"/>
</dbReference>
<dbReference type="InterPro" id="IPR010987">
    <property type="entry name" value="Glutathione-S-Trfase_C-like"/>
</dbReference>
<dbReference type="SFLD" id="SFLDG00358">
    <property type="entry name" value="Main_(cytGST)"/>
    <property type="match status" value="1"/>
</dbReference>
<evidence type="ECO:0000256" key="3">
    <source>
        <dbReference type="ARBA" id="ARBA00047960"/>
    </source>
</evidence>
<feature type="domain" description="GST N-terminal" evidence="5">
    <location>
        <begin position="2"/>
        <end position="81"/>
    </location>
</feature>
<dbReference type="InterPro" id="IPR036249">
    <property type="entry name" value="Thioredoxin-like_sf"/>
</dbReference>
<dbReference type="Gene3D" id="1.20.1050.10">
    <property type="match status" value="1"/>
</dbReference>
<dbReference type="CDD" id="cd03058">
    <property type="entry name" value="GST_N_Tau"/>
    <property type="match status" value="1"/>
</dbReference>
<evidence type="ECO:0000259" key="6">
    <source>
        <dbReference type="PROSITE" id="PS50405"/>
    </source>
</evidence>
<dbReference type="PROSITE" id="PS50405">
    <property type="entry name" value="GST_CTER"/>
    <property type="match status" value="1"/>
</dbReference>
<dbReference type="InterPro" id="IPR045073">
    <property type="entry name" value="Omega/Tau-like"/>
</dbReference>
<dbReference type="InterPro" id="IPR004045">
    <property type="entry name" value="Glutathione_S-Trfase_N"/>
</dbReference>
<dbReference type="KEGG" id="cqi:110709637"/>
<dbReference type="SUPFAM" id="SSF47616">
    <property type="entry name" value="GST C-terminal domain-like"/>
    <property type="match status" value="1"/>
</dbReference>
<evidence type="ECO:0000256" key="2">
    <source>
        <dbReference type="ARBA" id="ARBA00022679"/>
    </source>
</evidence>
<protein>
    <recommendedName>
        <fullName evidence="1">glutathione transferase</fullName>
        <ecNumber evidence="1">2.5.1.18</ecNumber>
    </recommendedName>
</protein>
<dbReference type="OrthoDB" id="4951845at2759"/>
<dbReference type="GO" id="GO:0005737">
    <property type="term" value="C:cytoplasm"/>
    <property type="evidence" value="ECO:0007669"/>
    <property type="project" value="TreeGrafter"/>
</dbReference>
<dbReference type="Proteomes" id="UP000596660">
    <property type="component" value="Unplaced"/>
</dbReference>
<dbReference type="Gramene" id="AUR62018920-RA">
    <property type="protein sequence ID" value="AUR62018920-RA:cds"/>
    <property type="gene ID" value="AUR62018920"/>
</dbReference>
<evidence type="ECO:0000259" key="5">
    <source>
        <dbReference type="PROSITE" id="PS50404"/>
    </source>
</evidence>
<dbReference type="PANTHER" id="PTHR11260:SF676">
    <property type="entry name" value="GLUTATHIONE S-TRANSFERASE U8"/>
    <property type="match status" value="1"/>
</dbReference>
<dbReference type="FunFam" id="3.40.30.10:FF:000014">
    <property type="entry name" value="Tau class glutathione S-transferase"/>
    <property type="match status" value="1"/>
</dbReference>
<keyword evidence="8" id="KW-1185">Reference proteome</keyword>
<dbReference type="CDD" id="cd03185">
    <property type="entry name" value="GST_C_Tau"/>
    <property type="match status" value="1"/>
</dbReference>
<dbReference type="Gene3D" id="3.40.30.10">
    <property type="entry name" value="Glutaredoxin"/>
    <property type="match status" value="1"/>
</dbReference>
<dbReference type="EnsemblPlants" id="AUR62018920-RA">
    <property type="protein sequence ID" value="AUR62018920-RA:cds"/>
    <property type="gene ID" value="AUR62018920"/>
</dbReference>
<dbReference type="RefSeq" id="XP_021743538.1">
    <property type="nucleotide sequence ID" value="XM_021887846.1"/>
</dbReference>
<evidence type="ECO:0000313" key="7">
    <source>
        <dbReference type="EnsemblPlants" id="AUR62018920-RA:cds"/>
    </source>
</evidence>
<comment type="catalytic activity">
    <reaction evidence="3">
        <text>RX + glutathione = an S-substituted glutathione + a halide anion + H(+)</text>
        <dbReference type="Rhea" id="RHEA:16437"/>
        <dbReference type="ChEBI" id="CHEBI:15378"/>
        <dbReference type="ChEBI" id="CHEBI:16042"/>
        <dbReference type="ChEBI" id="CHEBI:17792"/>
        <dbReference type="ChEBI" id="CHEBI:57925"/>
        <dbReference type="ChEBI" id="CHEBI:90779"/>
        <dbReference type="EC" id="2.5.1.18"/>
    </reaction>
</comment>
<dbReference type="AlphaFoldDB" id="A0A803LUM6"/>
<proteinExistence type="inferred from homology"/>
<organism evidence="7 8">
    <name type="scientific">Chenopodium quinoa</name>
    <name type="common">Quinoa</name>
    <dbReference type="NCBI Taxonomy" id="63459"/>
    <lineage>
        <taxon>Eukaryota</taxon>
        <taxon>Viridiplantae</taxon>
        <taxon>Streptophyta</taxon>
        <taxon>Embryophyta</taxon>
        <taxon>Tracheophyta</taxon>
        <taxon>Spermatophyta</taxon>
        <taxon>Magnoliopsida</taxon>
        <taxon>eudicotyledons</taxon>
        <taxon>Gunneridae</taxon>
        <taxon>Pentapetalae</taxon>
        <taxon>Caryophyllales</taxon>
        <taxon>Chenopodiaceae</taxon>
        <taxon>Chenopodioideae</taxon>
        <taxon>Atripliceae</taxon>
        <taxon>Chenopodium</taxon>
    </lineage>
</organism>
<evidence type="ECO:0000313" key="8">
    <source>
        <dbReference type="Proteomes" id="UP000596660"/>
    </source>
</evidence>
<comment type="similarity">
    <text evidence="4">Belongs to the GST superfamily.</text>
</comment>
<evidence type="ECO:0000256" key="1">
    <source>
        <dbReference type="ARBA" id="ARBA00012452"/>
    </source>
</evidence>
<dbReference type="InterPro" id="IPR036282">
    <property type="entry name" value="Glutathione-S-Trfase_C_sf"/>
</dbReference>
<dbReference type="InterPro" id="IPR040079">
    <property type="entry name" value="Glutathione_S-Trfase"/>
</dbReference>
<dbReference type="InterPro" id="IPR045074">
    <property type="entry name" value="GST_C_Tau"/>
</dbReference>